<dbReference type="HAMAP" id="MF_00236">
    <property type="entry name" value="TatA_E"/>
    <property type="match status" value="1"/>
</dbReference>
<evidence type="ECO:0000256" key="9">
    <source>
        <dbReference type="ARBA" id="ARBA00023010"/>
    </source>
</evidence>
<evidence type="ECO:0000256" key="5">
    <source>
        <dbReference type="ARBA" id="ARBA00022692"/>
    </source>
</evidence>
<dbReference type="GO" id="GO:0045038">
    <property type="term" value="P:protein import into chloroplast thylakoid membrane"/>
    <property type="evidence" value="ECO:0007669"/>
    <property type="project" value="UniProtKB-ARBA"/>
</dbReference>
<dbReference type="EMBL" id="JAUJYO010000006">
    <property type="protein sequence ID" value="KAK1314911.1"/>
    <property type="molecule type" value="Genomic_DNA"/>
</dbReference>
<keyword evidence="7" id="KW-0809">Transit peptide</keyword>
<evidence type="ECO:0000256" key="1">
    <source>
        <dbReference type="ARBA" id="ARBA00004581"/>
    </source>
</evidence>
<dbReference type="GO" id="GO:0043953">
    <property type="term" value="P:protein transport by the Tat complex"/>
    <property type="evidence" value="ECO:0007669"/>
    <property type="project" value="InterPro"/>
</dbReference>
<reference evidence="16" key="2">
    <citation type="submission" date="2023-06" db="EMBL/GenBank/DDBJ databases">
        <authorList>
            <person name="Ma L."/>
            <person name="Liu K.-W."/>
            <person name="Li Z."/>
            <person name="Hsiao Y.-Y."/>
            <person name="Qi Y."/>
            <person name="Fu T."/>
            <person name="Tang G."/>
            <person name="Zhang D."/>
            <person name="Sun W.-H."/>
            <person name="Liu D.-K."/>
            <person name="Li Y."/>
            <person name="Chen G.-Z."/>
            <person name="Liu X.-D."/>
            <person name="Liao X.-Y."/>
            <person name="Jiang Y.-T."/>
            <person name="Yu X."/>
            <person name="Hao Y."/>
            <person name="Huang J."/>
            <person name="Zhao X.-W."/>
            <person name="Ke S."/>
            <person name="Chen Y.-Y."/>
            <person name="Wu W.-L."/>
            <person name="Hsu J.-L."/>
            <person name="Lin Y.-F."/>
            <person name="Huang M.-D."/>
            <person name="Li C.-Y."/>
            <person name="Huang L."/>
            <person name="Wang Z.-W."/>
            <person name="Zhao X."/>
            <person name="Zhong W.-Y."/>
            <person name="Peng D.-H."/>
            <person name="Ahmad S."/>
            <person name="Lan S."/>
            <person name="Zhang J.-S."/>
            <person name="Tsai W.-C."/>
            <person name="Van De Peer Y."/>
            <person name="Liu Z.-J."/>
        </authorList>
    </citation>
    <scope>NUCLEOTIDE SEQUENCE</scope>
    <source>
        <strain evidence="16">CP</strain>
        <tissue evidence="16">Leaves</tissue>
    </source>
</reference>
<evidence type="ECO:0000256" key="10">
    <source>
        <dbReference type="ARBA" id="ARBA00023078"/>
    </source>
</evidence>
<keyword evidence="9" id="KW-0811">Translocation</keyword>
<evidence type="ECO:0000256" key="14">
    <source>
        <dbReference type="SAM" id="MobiDB-lite"/>
    </source>
</evidence>
<evidence type="ECO:0008006" key="18">
    <source>
        <dbReference type="Google" id="ProtNLM"/>
    </source>
</evidence>
<evidence type="ECO:0000256" key="8">
    <source>
        <dbReference type="ARBA" id="ARBA00022989"/>
    </source>
</evidence>
<dbReference type="FunFam" id="1.20.5.3310:FF:000003">
    <property type="entry name" value="Sec-independent protein translocase protein TATB, chloroplastic"/>
    <property type="match status" value="1"/>
</dbReference>
<dbReference type="Proteomes" id="UP001180020">
    <property type="component" value="Unassembled WGS sequence"/>
</dbReference>
<keyword evidence="4" id="KW-0934">Plastid</keyword>
<gene>
    <name evidence="16" type="ORF">QJS10_CPA06g01840</name>
</gene>
<keyword evidence="2" id="KW-0813">Transport</keyword>
<dbReference type="NCBIfam" id="TIGR01411">
    <property type="entry name" value="tatAE"/>
    <property type="match status" value="1"/>
</dbReference>
<feature type="region of interest" description="Disordered" evidence="14">
    <location>
        <begin position="99"/>
        <end position="144"/>
    </location>
</feature>
<evidence type="ECO:0000313" key="17">
    <source>
        <dbReference type="Proteomes" id="UP001180020"/>
    </source>
</evidence>
<organism evidence="16 17">
    <name type="scientific">Acorus calamus</name>
    <name type="common">Sweet flag</name>
    <dbReference type="NCBI Taxonomy" id="4465"/>
    <lineage>
        <taxon>Eukaryota</taxon>
        <taxon>Viridiplantae</taxon>
        <taxon>Streptophyta</taxon>
        <taxon>Embryophyta</taxon>
        <taxon>Tracheophyta</taxon>
        <taxon>Spermatophyta</taxon>
        <taxon>Magnoliopsida</taxon>
        <taxon>Liliopsida</taxon>
        <taxon>Acoraceae</taxon>
        <taxon>Acorus</taxon>
    </lineage>
</organism>
<evidence type="ECO:0000256" key="6">
    <source>
        <dbReference type="ARBA" id="ARBA00022927"/>
    </source>
</evidence>
<keyword evidence="6" id="KW-0653">Protein transport</keyword>
<dbReference type="AlphaFoldDB" id="A0AAV9EP85"/>
<dbReference type="InterPro" id="IPR003369">
    <property type="entry name" value="TatA/B/E"/>
</dbReference>
<evidence type="ECO:0000313" key="16">
    <source>
        <dbReference type="EMBL" id="KAK1314911.1"/>
    </source>
</evidence>
<evidence type="ECO:0000256" key="15">
    <source>
        <dbReference type="SAM" id="Phobius"/>
    </source>
</evidence>
<keyword evidence="8 15" id="KW-1133">Transmembrane helix</keyword>
<dbReference type="Gene3D" id="1.20.5.3310">
    <property type="match status" value="1"/>
</dbReference>
<dbReference type="GO" id="GO:0009977">
    <property type="term" value="F:proton motive force dependent protein transmembrane transporter activity"/>
    <property type="evidence" value="ECO:0007669"/>
    <property type="project" value="UniProtKB-ARBA"/>
</dbReference>
<keyword evidence="10" id="KW-0793">Thylakoid</keyword>
<comment type="caution">
    <text evidence="16">The sequence shown here is derived from an EMBL/GenBank/DDBJ whole genome shotgun (WGS) entry which is preliminary data.</text>
</comment>
<keyword evidence="17" id="KW-1185">Reference proteome</keyword>
<evidence type="ECO:0000256" key="4">
    <source>
        <dbReference type="ARBA" id="ARBA00022640"/>
    </source>
</evidence>
<protein>
    <recommendedName>
        <fullName evidence="18">Sec-independent protein translocase protein TATA, chloroplastic</fullName>
    </recommendedName>
</protein>
<dbReference type="GO" id="GO:0009535">
    <property type="term" value="C:chloroplast thylakoid membrane"/>
    <property type="evidence" value="ECO:0007669"/>
    <property type="project" value="UniProtKB-SubCell"/>
</dbReference>
<keyword evidence="3" id="KW-0150">Chloroplast</keyword>
<sequence>MLGFATPPLTSLSSRNSLFFSNGCSFGSVSVRGRRKVGAVGRRGSRGLDCRCLFGLGVPELVVIAGVVALVFGPKKLPEVGRSIGKTVKSFQQAAKEFETELKKEPDGSVEPPPIEKPTGVSNDDETKQKELEASGTREGQDTS</sequence>
<evidence type="ECO:0000256" key="12">
    <source>
        <dbReference type="ARBA" id="ARBA00025340"/>
    </source>
</evidence>
<dbReference type="NCBIfam" id="NF011429">
    <property type="entry name" value="PRK14857.1"/>
    <property type="match status" value="1"/>
</dbReference>
<comment type="subcellular location">
    <subcellularLocation>
        <location evidence="1">Plastid</location>
        <location evidence="1">Chloroplast thylakoid membrane</location>
        <topology evidence="1">Single-pass membrane protein</topology>
    </subcellularLocation>
</comment>
<comment type="function">
    <text evidence="12">Part of the twin-arginine translocation (Tat) system that transports large folded proteins containing a characteristic twin-arginine motif in their signal peptide across the thylakoid membrane. Involved in delta pH-dependent protein transport required for chloroplast development, especially thylakoid membrane formation. TATC and TATB mediate precursor recognition, whereas TATA facilitates translocation.</text>
</comment>
<dbReference type="PANTHER" id="PTHR33162">
    <property type="entry name" value="SEC-INDEPENDENT PROTEIN TRANSLOCASE PROTEIN TATA, CHLOROPLASTIC"/>
    <property type="match status" value="1"/>
</dbReference>
<dbReference type="PANTHER" id="PTHR33162:SF1">
    <property type="entry name" value="SEC-INDEPENDENT PROTEIN TRANSLOCASE PROTEIN TATA, CHLOROPLASTIC"/>
    <property type="match status" value="1"/>
</dbReference>
<accession>A0AAV9EP85</accession>
<evidence type="ECO:0000256" key="13">
    <source>
        <dbReference type="ARBA" id="ARBA00065337"/>
    </source>
</evidence>
<dbReference type="Pfam" id="PF02416">
    <property type="entry name" value="TatA_B_E"/>
    <property type="match status" value="1"/>
</dbReference>
<keyword evidence="11 15" id="KW-0472">Membrane</keyword>
<name>A0AAV9EP85_ACOCL</name>
<reference evidence="16" key="1">
    <citation type="journal article" date="2023" name="Nat. Commun.">
        <title>Diploid and tetraploid genomes of Acorus and the evolution of monocots.</title>
        <authorList>
            <person name="Ma L."/>
            <person name="Liu K.W."/>
            <person name="Li Z."/>
            <person name="Hsiao Y.Y."/>
            <person name="Qi Y."/>
            <person name="Fu T."/>
            <person name="Tang G.D."/>
            <person name="Zhang D."/>
            <person name="Sun W.H."/>
            <person name="Liu D.K."/>
            <person name="Li Y."/>
            <person name="Chen G.Z."/>
            <person name="Liu X.D."/>
            <person name="Liao X.Y."/>
            <person name="Jiang Y.T."/>
            <person name="Yu X."/>
            <person name="Hao Y."/>
            <person name="Huang J."/>
            <person name="Zhao X.W."/>
            <person name="Ke S."/>
            <person name="Chen Y.Y."/>
            <person name="Wu W.L."/>
            <person name="Hsu J.L."/>
            <person name="Lin Y.F."/>
            <person name="Huang M.D."/>
            <person name="Li C.Y."/>
            <person name="Huang L."/>
            <person name="Wang Z.W."/>
            <person name="Zhao X."/>
            <person name="Zhong W.Y."/>
            <person name="Peng D.H."/>
            <person name="Ahmad S."/>
            <person name="Lan S."/>
            <person name="Zhang J.S."/>
            <person name="Tsai W.C."/>
            <person name="Van de Peer Y."/>
            <person name="Liu Z.J."/>
        </authorList>
    </citation>
    <scope>NUCLEOTIDE SEQUENCE</scope>
    <source>
        <strain evidence="16">CP</strain>
    </source>
</reference>
<dbReference type="InterPro" id="IPR006312">
    <property type="entry name" value="TatA/E"/>
</dbReference>
<feature type="transmembrane region" description="Helical" evidence="15">
    <location>
        <begin position="52"/>
        <end position="73"/>
    </location>
</feature>
<comment type="subunit">
    <text evidence="13">In thylakoid membranes, TATC and TATB form a large receptor complex, containing about eight TATC-TATB pairs, which binds the precursor protein. Twin arginine signal peptide promotes pH-triggered docking of TATA oligomers to TATC-TATB receptor complex, inducing a conformational switch of TATA that results in activation of the translocase. TATA dissociates from TATC-TATB upon completion of translocation.</text>
</comment>
<proteinExistence type="inferred from homology"/>
<evidence type="ECO:0000256" key="7">
    <source>
        <dbReference type="ARBA" id="ARBA00022946"/>
    </source>
</evidence>
<evidence type="ECO:0000256" key="2">
    <source>
        <dbReference type="ARBA" id="ARBA00022448"/>
    </source>
</evidence>
<dbReference type="PRINTS" id="PR01506">
    <property type="entry name" value="TATBPROTEIN"/>
</dbReference>
<evidence type="ECO:0000256" key="11">
    <source>
        <dbReference type="ARBA" id="ARBA00023136"/>
    </source>
</evidence>
<evidence type="ECO:0000256" key="3">
    <source>
        <dbReference type="ARBA" id="ARBA00022528"/>
    </source>
</evidence>
<keyword evidence="5 15" id="KW-0812">Transmembrane</keyword>